<keyword evidence="2" id="KW-0645">Protease</keyword>
<dbReference type="GO" id="GO:0005886">
    <property type="term" value="C:plasma membrane"/>
    <property type="evidence" value="ECO:0007669"/>
    <property type="project" value="TreeGrafter"/>
</dbReference>
<dbReference type="InterPro" id="IPR024571">
    <property type="entry name" value="ERAP1-like_C_dom"/>
</dbReference>
<keyword evidence="2" id="KW-0031">Aminopeptidase</keyword>
<dbReference type="GO" id="GO:0042277">
    <property type="term" value="F:peptide binding"/>
    <property type="evidence" value="ECO:0007669"/>
    <property type="project" value="TreeGrafter"/>
</dbReference>
<protein>
    <recommendedName>
        <fullName evidence="3">ERAP1-like C-terminal domain-containing protein</fullName>
    </recommendedName>
</protein>
<name>A0A8C5S293_LATLA</name>
<keyword evidence="2" id="KW-0378">Hydrolase</keyword>
<feature type="domain" description="ERAP1-like C-terminal" evidence="3">
    <location>
        <begin position="10"/>
        <end position="113"/>
    </location>
</feature>
<evidence type="ECO:0000259" key="3">
    <source>
        <dbReference type="Pfam" id="PF11838"/>
    </source>
</evidence>
<sequence length="134" mass="16256">QQQKDWWRNTKQRFLNCIKNTTLIKSQDVFTVLRYISFNSYGKTMAWDWVRLNWEYLVKRYTLNDRNLGRLISRISGTFNTELQLWQMENFFERYPDAGAGEASRKQALETTKSNIEWLKQYRDDIANWLENAK</sequence>
<dbReference type="GO" id="GO:0008217">
    <property type="term" value="P:regulation of blood pressure"/>
    <property type="evidence" value="ECO:0007669"/>
    <property type="project" value="TreeGrafter"/>
</dbReference>
<evidence type="ECO:0000256" key="1">
    <source>
        <dbReference type="ARBA" id="ARBA00010136"/>
    </source>
</evidence>
<dbReference type="GO" id="GO:0043171">
    <property type="term" value="P:peptide catabolic process"/>
    <property type="evidence" value="ECO:0007669"/>
    <property type="project" value="TreeGrafter"/>
</dbReference>
<evidence type="ECO:0000313" key="5">
    <source>
        <dbReference type="Proteomes" id="UP000694406"/>
    </source>
</evidence>
<reference evidence="4" key="2">
    <citation type="submission" date="2025-09" db="UniProtKB">
        <authorList>
            <consortium name="Ensembl"/>
        </authorList>
    </citation>
    <scope>IDENTIFICATION</scope>
</reference>
<dbReference type="PANTHER" id="PTHR11533">
    <property type="entry name" value="PROTEASE M1 ZINC METALLOPROTEASE"/>
    <property type="match status" value="1"/>
</dbReference>
<dbReference type="GO" id="GO:0008270">
    <property type="term" value="F:zinc ion binding"/>
    <property type="evidence" value="ECO:0007669"/>
    <property type="project" value="TreeGrafter"/>
</dbReference>
<dbReference type="InterPro" id="IPR050344">
    <property type="entry name" value="Peptidase_M1_aminopeptidases"/>
</dbReference>
<dbReference type="GO" id="GO:0070006">
    <property type="term" value="F:metalloaminopeptidase activity"/>
    <property type="evidence" value="ECO:0007669"/>
    <property type="project" value="TreeGrafter"/>
</dbReference>
<dbReference type="PANTHER" id="PTHR11533:SF276">
    <property type="entry name" value="GLUTAMYL AMINOPEPTIDASE"/>
    <property type="match status" value="1"/>
</dbReference>
<dbReference type="Ensembl" id="ENSLLTT00000011613.1">
    <property type="protein sequence ID" value="ENSLLTP00000011174.1"/>
    <property type="gene ID" value="ENSLLTG00000008569.1"/>
</dbReference>
<dbReference type="GO" id="GO:0005615">
    <property type="term" value="C:extracellular space"/>
    <property type="evidence" value="ECO:0007669"/>
    <property type="project" value="TreeGrafter"/>
</dbReference>
<organism evidence="4 5">
    <name type="scientific">Laticauda laticaudata</name>
    <name type="common">Blue-ringed sea krait</name>
    <name type="synonym">Blue-lipped sea krait</name>
    <dbReference type="NCBI Taxonomy" id="8630"/>
    <lineage>
        <taxon>Eukaryota</taxon>
        <taxon>Metazoa</taxon>
        <taxon>Chordata</taxon>
        <taxon>Craniata</taxon>
        <taxon>Vertebrata</taxon>
        <taxon>Euteleostomi</taxon>
        <taxon>Lepidosauria</taxon>
        <taxon>Squamata</taxon>
        <taxon>Bifurcata</taxon>
        <taxon>Unidentata</taxon>
        <taxon>Episquamata</taxon>
        <taxon>Toxicofera</taxon>
        <taxon>Serpentes</taxon>
        <taxon>Colubroidea</taxon>
        <taxon>Elapidae</taxon>
        <taxon>Laticaudinae</taxon>
        <taxon>Laticauda</taxon>
    </lineage>
</organism>
<dbReference type="Pfam" id="PF11838">
    <property type="entry name" value="ERAP1_C"/>
    <property type="match status" value="1"/>
</dbReference>
<dbReference type="Gene3D" id="1.25.50.20">
    <property type="match status" value="1"/>
</dbReference>
<dbReference type="GeneTree" id="ENSGT00940000156946"/>
<evidence type="ECO:0000256" key="2">
    <source>
        <dbReference type="ARBA" id="ARBA00022438"/>
    </source>
</evidence>
<dbReference type="AlphaFoldDB" id="A0A8C5S293"/>
<evidence type="ECO:0000313" key="4">
    <source>
        <dbReference type="Ensembl" id="ENSLLTP00000011174.1"/>
    </source>
</evidence>
<keyword evidence="5" id="KW-1185">Reference proteome</keyword>
<comment type="similarity">
    <text evidence="1">Belongs to the peptidase M1 family.</text>
</comment>
<dbReference type="GO" id="GO:0006508">
    <property type="term" value="P:proteolysis"/>
    <property type="evidence" value="ECO:0007669"/>
    <property type="project" value="TreeGrafter"/>
</dbReference>
<dbReference type="GO" id="GO:0005737">
    <property type="term" value="C:cytoplasm"/>
    <property type="evidence" value="ECO:0007669"/>
    <property type="project" value="TreeGrafter"/>
</dbReference>
<accession>A0A8C5S293</accession>
<reference evidence="4" key="1">
    <citation type="submission" date="2025-08" db="UniProtKB">
        <authorList>
            <consortium name="Ensembl"/>
        </authorList>
    </citation>
    <scope>IDENTIFICATION</scope>
</reference>
<dbReference type="Proteomes" id="UP000694406">
    <property type="component" value="Unplaced"/>
</dbReference>
<proteinExistence type="inferred from homology"/>